<dbReference type="SUPFAM" id="SSF50978">
    <property type="entry name" value="WD40 repeat-like"/>
    <property type="match status" value="1"/>
</dbReference>
<evidence type="ECO:0000313" key="3">
    <source>
        <dbReference type="Proteomes" id="UP000275408"/>
    </source>
</evidence>
<dbReference type="Pfam" id="PF00400">
    <property type="entry name" value="WD40"/>
    <property type="match status" value="2"/>
</dbReference>
<dbReference type="Gene3D" id="2.130.10.10">
    <property type="entry name" value="YVTN repeat-like/Quinoprotein amine dehydrogenase"/>
    <property type="match status" value="3"/>
</dbReference>
<dbReference type="InterPro" id="IPR015943">
    <property type="entry name" value="WD40/YVTN_repeat-like_dom_sf"/>
</dbReference>
<dbReference type="OrthoDB" id="361494at2759"/>
<dbReference type="InterPro" id="IPR036322">
    <property type="entry name" value="WD40_repeat_dom_sf"/>
</dbReference>
<feature type="repeat" description="WD" evidence="1">
    <location>
        <begin position="89"/>
        <end position="131"/>
    </location>
</feature>
<keyword evidence="3" id="KW-1185">Reference proteome</keyword>
<dbReference type="PANTHER" id="PTHR47822:SF3">
    <property type="entry name" value="ANAPHASE-PROMOTING COMPLEX SUBUNIT 4-LIKE WD40 DOMAIN-CONTAINING PROTEIN"/>
    <property type="match status" value="1"/>
</dbReference>
<evidence type="ECO:0000256" key="1">
    <source>
        <dbReference type="PROSITE-ProRule" id="PRU00221"/>
    </source>
</evidence>
<dbReference type="InterPro" id="IPR001680">
    <property type="entry name" value="WD40_rpt"/>
</dbReference>
<gene>
    <name evidence="2" type="ORF">pdam_00023375</name>
</gene>
<dbReference type="PROSITE" id="PS50294">
    <property type="entry name" value="WD_REPEATS_REGION"/>
    <property type="match status" value="1"/>
</dbReference>
<accession>A0A3M6U877</accession>
<reference evidence="2 3" key="1">
    <citation type="journal article" date="2018" name="Sci. Rep.">
        <title>Comparative analysis of the Pocillopora damicornis genome highlights role of immune system in coral evolution.</title>
        <authorList>
            <person name="Cunning R."/>
            <person name="Bay R.A."/>
            <person name="Gillette P."/>
            <person name="Baker A.C."/>
            <person name="Traylor-Knowles N."/>
        </authorList>
    </citation>
    <scope>NUCLEOTIDE SEQUENCE [LARGE SCALE GENOMIC DNA]</scope>
    <source>
        <strain evidence="2">RSMAS</strain>
        <tissue evidence="2">Whole animal</tissue>
    </source>
</reference>
<dbReference type="PROSITE" id="PS50082">
    <property type="entry name" value="WD_REPEATS_2"/>
    <property type="match status" value="1"/>
</dbReference>
<name>A0A3M6U877_POCDA</name>
<keyword evidence="1" id="KW-0853">WD repeat</keyword>
<dbReference type="SMART" id="SM00320">
    <property type="entry name" value="WD40"/>
    <property type="match status" value="4"/>
</dbReference>
<dbReference type="EMBL" id="RCHS01002048">
    <property type="protein sequence ID" value="RMX49837.1"/>
    <property type="molecule type" value="Genomic_DNA"/>
</dbReference>
<dbReference type="STRING" id="46731.A0A3M6U877"/>
<dbReference type="Proteomes" id="UP000275408">
    <property type="component" value="Unassembled WGS sequence"/>
</dbReference>
<protein>
    <recommendedName>
        <fullName evidence="4">Anaphase-promoting complex subunit 4 WD40 domain-containing protein</fullName>
    </recommendedName>
</protein>
<feature type="non-terminal residue" evidence="2">
    <location>
        <position position="1"/>
    </location>
</feature>
<organism evidence="2 3">
    <name type="scientific">Pocillopora damicornis</name>
    <name type="common">Cauliflower coral</name>
    <name type="synonym">Millepora damicornis</name>
    <dbReference type="NCBI Taxonomy" id="46731"/>
    <lineage>
        <taxon>Eukaryota</taxon>
        <taxon>Metazoa</taxon>
        <taxon>Cnidaria</taxon>
        <taxon>Anthozoa</taxon>
        <taxon>Hexacorallia</taxon>
        <taxon>Scleractinia</taxon>
        <taxon>Astrocoeniina</taxon>
        <taxon>Pocilloporidae</taxon>
        <taxon>Pocillopora</taxon>
    </lineage>
</organism>
<evidence type="ECO:0008006" key="4">
    <source>
        <dbReference type="Google" id="ProtNLM"/>
    </source>
</evidence>
<comment type="caution">
    <text evidence="2">The sequence shown here is derived from an EMBL/GenBank/DDBJ whole genome shotgun (WGS) entry which is preliminary data.</text>
</comment>
<evidence type="ECO:0000313" key="2">
    <source>
        <dbReference type="EMBL" id="RMX49837.1"/>
    </source>
</evidence>
<sequence>VYECNTGRRKLLKHGSLHGLPTTSVKFFPFKDDELITAGADGMMMCWDLETWKSFKKIEEPHNEISALDFSHDGRIFATAGKEDIFAPGVGHGRKVFAVKFHPFNDNVFLTGGWDRCLKVWDVRVHQVVRSIHGPYICGDGIDMWEDSILTASWVARNALQVWDYGSGELIESIPFPCQLEHGEFLYVARFCSSYDLIAAGGSGTNDLKIINRSENKVIASVEGEGKPIQALDVSHDGTQLVIGSTGNSVHIKTLT</sequence>
<dbReference type="AlphaFoldDB" id="A0A3M6U877"/>
<dbReference type="PANTHER" id="PTHR47822">
    <property type="entry name" value="CARBOHYDRATE BINDING DOMAIN CONTAINING PROTEIN"/>
    <property type="match status" value="1"/>
</dbReference>
<proteinExistence type="predicted"/>